<keyword evidence="3" id="KW-1185">Reference proteome</keyword>
<dbReference type="Proteomes" id="UP000008520">
    <property type="component" value="Chromosome"/>
</dbReference>
<evidence type="ECO:0000313" key="2">
    <source>
        <dbReference type="EMBL" id="BAK60894.1"/>
    </source>
</evidence>
<dbReference type="InterPro" id="IPR013149">
    <property type="entry name" value="ADH-like_C"/>
</dbReference>
<dbReference type="InterPro" id="IPR013154">
    <property type="entry name" value="ADH-like_N"/>
</dbReference>
<accession>F9VEZ3</accession>
<gene>
    <name evidence="2" type="ordered locus">LCGL_1434</name>
</gene>
<dbReference type="PROSITE" id="PS50206">
    <property type="entry name" value="RHODANESE_3"/>
    <property type="match status" value="1"/>
</dbReference>
<dbReference type="InterPro" id="IPR001763">
    <property type="entry name" value="Rhodanese-like_dom"/>
</dbReference>
<dbReference type="CDD" id="cd05280">
    <property type="entry name" value="MDR_yhdh_yhfp"/>
    <property type="match status" value="1"/>
</dbReference>
<dbReference type="RefSeq" id="WP_014025152.1">
    <property type="nucleotide sequence ID" value="NC_017490.1"/>
</dbReference>
<dbReference type="STRING" id="420890.LCGL_1434"/>
<dbReference type="InterPro" id="IPR011032">
    <property type="entry name" value="GroES-like_sf"/>
</dbReference>
<name>F9VEZ3_LACGL</name>
<evidence type="ECO:0000313" key="3">
    <source>
        <dbReference type="Proteomes" id="UP000008520"/>
    </source>
</evidence>
<dbReference type="SUPFAM" id="SSF51735">
    <property type="entry name" value="NAD(P)-binding Rossmann-fold domains"/>
    <property type="match status" value="1"/>
</dbReference>
<dbReference type="SUPFAM" id="SSF50129">
    <property type="entry name" value="GroES-like"/>
    <property type="match status" value="1"/>
</dbReference>
<reference evidence="2 3" key="1">
    <citation type="journal article" date="2011" name="PLoS ONE">
        <title>Complete genome sequence and comparative analysis of the fish pathogen Lactococcus garvieae.</title>
        <authorList>
            <person name="Morita H."/>
            <person name="Toh H."/>
            <person name="Oshima K."/>
            <person name="Yoshizaki M."/>
            <person name="Kawanishi M."/>
            <person name="Nakaya K."/>
            <person name="Suzuki T."/>
            <person name="Miyauchi E."/>
            <person name="Ishii Y."/>
            <person name="Tanabe S."/>
            <person name="Murakami M."/>
            <person name="Hattori M."/>
        </authorList>
    </citation>
    <scope>NUCLEOTIDE SEQUENCE [LARGE SCALE GENOMIC DNA]</scope>
    <source>
        <strain evidence="2 3">Lg2</strain>
    </source>
</reference>
<dbReference type="SMART" id="SM00829">
    <property type="entry name" value="PKS_ER"/>
    <property type="match status" value="1"/>
</dbReference>
<dbReference type="InterPro" id="IPR020843">
    <property type="entry name" value="ER"/>
</dbReference>
<proteinExistence type="predicted"/>
<dbReference type="Pfam" id="PF08240">
    <property type="entry name" value="ADH_N"/>
    <property type="match status" value="1"/>
</dbReference>
<dbReference type="GO" id="GO:0043957">
    <property type="term" value="F:acryloyl-CoA reductase (NADPH) activity"/>
    <property type="evidence" value="ECO:0007669"/>
    <property type="project" value="TreeGrafter"/>
</dbReference>
<dbReference type="PANTHER" id="PTHR43677:SF1">
    <property type="entry name" value="ACRYLYL-COA REDUCTASE ACUI-RELATED"/>
    <property type="match status" value="1"/>
</dbReference>
<dbReference type="InterPro" id="IPR014188">
    <property type="entry name" value="Acrylyl-CoA_reductase_AcuI"/>
</dbReference>
<dbReference type="eggNOG" id="COG0604">
    <property type="taxonomic scope" value="Bacteria"/>
</dbReference>
<dbReference type="AlphaFoldDB" id="F9VEZ3"/>
<feature type="domain" description="Rhodanese" evidence="1">
    <location>
        <begin position="107"/>
        <end position="218"/>
    </location>
</feature>
<dbReference type="EMBL" id="AP009333">
    <property type="protein sequence ID" value="BAK60894.1"/>
    <property type="molecule type" value="Genomic_DNA"/>
</dbReference>
<dbReference type="HOGENOM" id="CLU_026673_26_3_9"/>
<dbReference type="PATRIC" id="fig|420890.5.peg.1416"/>
<organism evidence="2 3">
    <name type="scientific">Lactococcus garvieae (strain Lg2)</name>
    <name type="common">Enterococcus seriolicida</name>
    <dbReference type="NCBI Taxonomy" id="420890"/>
    <lineage>
        <taxon>Bacteria</taxon>
        <taxon>Bacillati</taxon>
        <taxon>Bacillota</taxon>
        <taxon>Bacilli</taxon>
        <taxon>Lactobacillales</taxon>
        <taxon>Streptococcaceae</taxon>
        <taxon>Lactococcus</taxon>
    </lineage>
</organism>
<dbReference type="PANTHER" id="PTHR43677">
    <property type="entry name" value="SHORT-CHAIN DEHYDROGENASE/REDUCTASE"/>
    <property type="match status" value="1"/>
</dbReference>
<dbReference type="Pfam" id="PF00107">
    <property type="entry name" value="ADH_zinc_N"/>
    <property type="match status" value="1"/>
</dbReference>
<protein>
    <submittedName>
        <fullName evidence="2">Alcohol dehydrogenase</fullName>
    </submittedName>
</protein>
<dbReference type="Gene3D" id="3.40.50.720">
    <property type="entry name" value="NAD(P)-binding Rossmann-like Domain"/>
    <property type="match status" value="1"/>
</dbReference>
<dbReference type="InterPro" id="IPR051397">
    <property type="entry name" value="Zn-ADH-like_protein"/>
</dbReference>
<evidence type="ECO:0000259" key="1">
    <source>
        <dbReference type="PROSITE" id="PS50206"/>
    </source>
</evidence>
<sequence>MKEFNALVVREENENISYQIEDNVTIDQLDEGDVLVKVHYSSVNYKDMLAVQKNGGVIRKYPMIPGIDLSGTIVESNDPAFSIGQEVLVTGYDMGMSHTGGLSEYTRIPSSWVIPLPKNLSLKEAMIYGTAGLTAGLSIDALEEEGMSLNKEQTVLVTGATGGVGSLALQILSKMGYKNLIALVRKEYQIEVAQKLGATDVILLENFEFGEKPLNKQKFDYILDTVGGELLSNLIPFVSYGGSISMCGNAAGIKLDTTVLPFILRGINLLGIDSVNISREKRVQVWNKLASEWKITDTTLVNEIILEDVPETIFNIKNGTHLGRTIVKIHE</sequence>
<dbReference type="InterPro" id="IPR036291">
    <property type="entry name" value="NAD(P)-bd_dom_sf"/>
</dbReference>
<dbReference type="NCBIfam" id="TIGR02823">
    <property type="entry name" value="oxido_YhdH"/>
    <property type="match status" value="1"/>
</dbReference>
<dbReference type="KEGG" id="lgv:LCGL_1434"/>
<dbReference type="Gene3D" id="3.90.180.10">
    <property type="entry name" value="Medium-chain alcohol dehydrogenases, catalytic domain"/>
    <property type="match status" value="1"/>
</dbReference>